<keyword evidence="2" id="KW-1185">Reference proteome</keyword>
<evidence type="ECO:0000313" key="2">
    <source>
        <dbReference type="Proteomes" id="UP000184192"/>
    </source>
</evidence>
<dbReference type="EMBL" id="FQZN01000003">
    <property type="protein sequence ID" value="SHI52030.1"/>
    <property type="molecule type" value="Genomic_DNA"/>
</dbReference>
<dbReference type="AlphaFoldDB" id="A0A1M6BTH9"/>
<accession>A0A1M6BTH9</accession>
<protein>
    <submittedName>
        <fullName evidence="1">Uncharacterized protein</fullName>
    </submittedName>
</protein>
<name>A0A1M6BTH9_9BACE</name>
<reference evidence="2" key="1">
    <citation type="submission" date="2016-11" db="EMBL/GenBank/DDBJ databases">
        <authorList>
            <person name="Varghese N."/>
            <person name="Submissions S."/>
        </authorList>
    </citation>
    <scope>NUCLEOTIDE SEQUENCE [LARGE SCALE GENOMIC DNA]</scope>
    <source>
        <strain evidence="2">DSM 26884</strain>
    </source>
</reference>
<sequence length="99" mass="11277">MPFGLFLFHSAKSHIHSGNPVYGFDLLKSIRPISTFDPWYNFMPKLRHHYCYAGVFFNAYDNWNIFKSSSTSLIVPIWKVSTSTFATLGDRNAGNVGPK</sequence>
<gene>
    <name evidence="1" type="ORF">SAMN05444350_103147</name>
</gene>
<organism evidence="1 2">
    <name type="scientific">Bacteroides stercorirosoris</name>
    <dbReference type="NCBI Taxonomy" id="871324"/>
    <lineage>
        <taxon>Bacteria</taxon>
        <taxon>Pseudomonadati</taxon>
        <taxon>Bacteroidota</taxon>
        <taxon>Bacteroidia</taxon>
        <taxon>Bacteroidales</taxon>
        <taxon>Bacteroidaceae</taxon>
        <taxon>Bacteroides</taxon>
    </lineage>
</organism>
<dbReference type="Proteomes" id="UP000184192">
    <property type="component" value="Unassembled WGS sequence"/>
</dbReference>
<evidence type="ECO:0000313" key="1">
    <source>
        <dbReference type="EMBL" id="SHI52030.1"/>
    </source>
</evidence>
<proteinExistence type="predicted"/>